<evidence type="ECO:0000313" key="3">
    <source>
        <dbReference type="Proteomes" id="UP000321436"/>
    </source>
</evidence>
<protein>
    <recommendedName>
        <fullName evidence="4">DUF5018 domain-containing protein</fullName>
    </recommendedName>
</protein>
<name>A0A512RJW0_9BACT</name>
<dbReference type="PROSITE" id="PS51257">
    <property type="entry name" value="PROKAR_LIPOPROTEIN"/>
    <property type="match status" value="1"/>
</dbReference>
<keyword evidence="3" id="KW-1185">Reference proteome</keyword>
<dbReference type="EMBL" id="BKAU01000002">
    <property type="protein sequence ID" value="GEP95974.1"/>
    <property type="molecule type" value="Genomic_DNA"/>
</dbReference>
<evidence type="ECO:0000313" key="2">
    <source>
        <dbReference type="EMBL" id="GEP95974.1"/>
    </source>
</evidence>
<reference evidence="2 3" key="1">
    <citation type="submission" date="2019-07" db="EMBL/GenBank/DDBJ databases">
        <title>Whole genome shotgun sequence of Chitinophaga cymbidii NBRC 109752.</title>
        <authorList>
            <person name="Hosoyama A."/>
            <person name="Uohara A."/>
            <person name="Ohji S."/>
            <person name="Ichikawa N."/>
        </authorList>
    </citation>
    <scope>NUCLEOTIDE SEQUENCE [LARGE SCALE GENOMIC DNA]</scope>
    <source>
        <strain evidence="2 3">NBRC 109752</strain>
    </source>
</reference>
<dbReference type="OrthoDB" id="677497at2"/>
<comment type="caution">
    <text evidence="2">The sequence shown here is derived from an EMBL/GenBank/DDBJ whole genome shotgun (WGS) entry which is preliminary data.</text>
</comment>
<feature type="chain" id="PRO_5021926985" description="DUF5018 domain-containing protein" evidence="1">
    <location>
        <begin position="21"/>
        <end position="345"/>
    </location>
</feature>
<dbReference type="Gene3D" id="2.60.40.2340">
    <property type="match status" value="1"/>
</dbReference>
<keyword evidence="1" id="KW-0732">Signal</keyword>
<proteinExistence type="predicted"/>
<dbReference type="RefSeq" id="WP_146861177.1">
    <property type="nucleotide sequence ID" value="NZ_BKAU01000002.1"/>
</dbReference>
<sequence length="345" mass="37400">MNAYKSISFALLGIGLLAAASCKKETAYAPYPYNDIQSLQITAGDETINAAISGDSIIVYWPSYIDKPEKIRPEITVSENATVTPASGAETDFVTGAKYSVKAQNGDVKDYFLKVVINQPPIQLAEAEYLTYLVEKGGSYTFPNGTYLRYVIPDPAVTSFYIIDSTDTEHQLEISFTEGDHDMVVTVPDNNTFKMGGHKIRIVSGTQTVISANYVFGIVYPASLKGTADPLTTSIAVKRGGEITFTGSGFFEMKEAVVHTYDANGNESELATLELVSYTATAATYRVPASFPLGTREIGSYTAGSVNIALRTSDYFSSWSWYDPPKVTLPLNAPFDGSLTLTVTE</sequence>
<evidence type="ECO:0008006" key="4">
    <source>
        <dbReference type="Google" id="ProtNLM"/>
    </source>
</evidence>
<organism evidence="2 3">
    <name type="scientific">Chitinophaga cymbidii</name>
    <dbReference type="NCBI Taxonomy" id="1096750"/>
    <lineage>
        <taxon>Bacteria</taxon>
        <taxon>Pseudomonadati</taxon>
        <taxon>Bacteroidota</taxon>
        <taxon>Chitinophagia</taxon>
        <taxon>Chitinophagales</taxon>
        <taxon>Chitinophagaceae</taxon>
        <taxon>Chitinophaga</taxon>
    </lineage>
</organism>
<gene>
    <name evidence="2" type="ORF">CCY01nite_22340</name>
</gene>
<dbReference type="AlphaFoldDB" id="A0A512RJW0"/>
<evidence type="ECO:0000256" key="1">
    <source>
        <dbReference type="SAM" id="SignalP"/>
    </source>
</evidence>
<accession>A0A512RJW0</accession>
<feature type="signal peptide" evidence="1">
    <location>
        <begin position="1"/>
        <end position="20"/>
    </location>
</feature>
<dbReference type="Proteomes" id="UP000321436">
    <property type="component" value="Unassembled WGS sequence"/>
</dbReference>